<keyword evidence="2" id="KW-0813">Transport</keyword>
<dbReference type="OrthoDB" id="9786183at2"/>
<comment type="subcellular location">
    <subcellularLocation>
        <location evidence="1">Membrane</location>
        <topology evidence="1">Multi-pass membrane protein</topology>
    </subcellularLocation>
</comment>
<evidence type="ECO:0000256" key="1">
    <source>
        <dbReference type="ARBA" id="ARBA00004141"/>
    </source>
</evidence>
<keyword evidence="4 7" id="KW-0812">Transmembrane</keyword>
<dbReference type="PANTHER" id="PTHR36838">
    <property type="entry name" value="AUXIN EFFLUX CARRIER FAMILY PROTEIN"/>
    <property type="match status" value="1"/>
</dbReference>
<evidence type="ECO:0000313" key="9">
    <source>
        <dbReference type="Proteomes" id="UP000297693"/>
    </source>
</evidence>
<proteinExistence type="predicted"/>
<evidence type="ECO:0000256" key="2">
    <source>
        <dbReference type="ARBA" id="ARBA00022448"/>
    </source>
</evidence>
<keyword evidence="9" id="KW-1185">Reference proteome</keyword>
<dbReference type="GO" id="GO:0055085">
    <property type="term" value="P:transmembrane transport"/>
    <property type="evidence" value="ECO:0007669"/>
    <property type="project" value="InterPro"/>
</dbReference>
<keyword evidence="3" id="KW-1003">Cell membrane</keyword>
<comment type="caution">
    <text evidence="8">The sequence shown here is derived from an EMBL/GenBank/DDBJ whole genome shotgun (WGS) entry which is preliminary data.</text>
</comment>
<evidence type="ECO:0000256" key="6">
    <source>
        <dbReference type="ARBA" id="ARBA00023136"/>
    </source>
</evidence>
<dbReference type="PANTHER" id="PTHR36838:SF1">
    <property type="entry name" value="SLR1864 PROTEIN"/>
    <property type="match status" value="1"/>
</dbReference>
<accession>A0A4R9JVI5</accession>
<feature type="transmembrane region" description="Helical" evidence="7">
    <location>
        <begin position="217"/>
        <end position="236"/>
    </location>
</feature>
<evidence type="ECO:0000256" key="4">
    <source>
        <dbReference type="ARBA" id="ARBA00022692"/>
    </source>
</evidence>
<feature type="transmembrane region" description="Helical" evidence="7">
    <location>
        <begin position="178"/>
        <end position="205"/>
    </location>
</feature>
<dbReference type="RefSeq" id="WP_135625143.1">
    <property type="nucleotide sequence ID" value="NZ_RQGD01000046.1"/>
</dbReference>
<dbReference type="InterPro" id="IPR004776">
    <property type="entry name" value="Mem_transp_PIN-like"/>
</dbReference>
<keyword evidence="6 7" id="KW-0472">Membrane</keyword>
<evidence type="ECO:0000256" key="5">
    <source>
        <dbReference type="ARBA" id="ARBA00022989"/>
    </source>
</evidence>
<sequence length="302" mass="33755">MANILLLCICFVLGILFRKSKRFPENTSQVLNSFILHVSLPALVLHHIHEIQFSKETLLPALMPWMIFTVAGIFLYALFRFKKLERKTAICLLLTAGLGNTSFVGIPLLETFLGKESIGYAIISDQLGTFLVLSFPGLIFATVADGKEWQIKTLFQRVFTFAPVFALLLAVLSRPFSYPTWFIVVLQRLGDTLSPLALVSVGFLLNLRTMKGHRLHLVLGLGLKLIVLPVITILVYRNFNTERLMYETIVLESAMAPMVTSTIIAIDRNIVPHLAGLMLGIGIPLSFITTYFFLNLMKAGIL</sequence>
<organism evidence="8 9">
    <name type="scientific">Leptospira ognonensis</name>
    <dbReference type="NCBI Taxonomy" id="2484945"/>
    <lineage>
        <taxon>Bacteria</taxon>
        <taxon>Pseudomonadati</taxon>
        <taxon>Spirochaetota</taxon>
        <taxon>Spirochaetia</taxon>
        <taxon>Leptospirales</taxon>
        <taxon>Leptospiraceae</taxon>
        <taxon>Leptospira</taxon>
    </lineage>
</organism>
<evidence type="ECO:0000256" key="3">
    <source>
        <dbReference type="ARBA" id="ARBA00022475"/>
    </source>
</evidence>
<reference evidence="8" key="1">
    <citation type="journal article" date="2019" name="PLoS Negl. Trop. Dis.">
        <title>Revisiting the worldwide diversity of Leptospira species in the environment.</title>
        <authorList>
            <person name="Vincent A.T."/>
            <person name="Schiettekatte O."/>
            <person name="Bourhy P."/>
            <person name="Veyrier F.J."/>
            <person name="Picardeau M."/>
        </authorList>
    </citation>
    <scope>NUCLEOTIDE SEQUENCE [LARGE SCALE GENOMIC DNA]</scope>
    <source>
        <strain evidence="8">201702476</strain>
    </source>
</reference>
<feature type="transmembrane region" description="Helical" evidence="7">
    <location>
        <begin position="91"/>
        <end position="112"/>
    </location>
</feature>
<dbReference type="GO" id="GO:0016020">
    <property type="term" value="C:membrane"/>
    <property type="evidence" value="ECO:0007669"/>
    <property type="project" value="UniProtKB-SubCell"/>
</dbReference>
<dbReference type="Pfam" id="PF03547">
    <property type="entry name" value="Mem_trans"/>
    <property type="match status" value="2"/>
</dbReference>
<evidence type="ECO:0000313" key="8">
    <source>
        <dbReference type="EMBL" id="TGL56321.1"/>
    </source>
</evidence>
<keyword evidence="5 7" id="KW-1133">Transmembrane helix</keyword>
<feature type="transmembrane region" description="Helical" evidence="7">
    <location>
        <begin position="273"/>
        <end position="294"/>
    </location>
</feature>
<gene>
    <name evidence="8" type="ORF">EHQ58_16970</name>
</gene>
<name>A0A4R9JVI5_9LEPT</name>
<feature type="transmembrane region" description="Helical" evidence="7">
    <location>
        <begin position="154"/>
        <end position="172"/>
    </location>
</feature>
<evidence type="ECO:0000256" key="7">
    <source>
        <dbReference type="SAM" id="Phobius"/>
    </source>
</evidence>
<feature type="transmembrane region" description="Helical" evidence="7">
    <location>
        <begin position="118"/>
        <end position="142"/>
    </location>
</feature>
<feature type="transmembrane region" description="Helical" evidence="7">
    <location>
        <begin position="62"/>
        <end position="79"/>
    </location>
</feature>
<dbReference type="Proteomes" id="UP000297693">
    <property type="component" value="Unassembled WGS sequence"/>
</dbReference>
<protein>
    <submittedName>
        <fullName evidence="8">Permease</fullName>
    </submittedName>
</protein>
<dbReference type="EMBL" id="RQGD01000046">
    <property type="protein sequence ID" value="TGL56321.1"/>
    <property type="molecule type" value="Genomic_DNA"/>
</dbReference>
<dbReference type="AlphaFoldDB" id="A0A4R9JVI5"/>